<evidence type="ECO:0000313" key="2">
    <source>
        <dbReference type="EMBL" id="EFN91989.1"/>
    </source>
</evidence>
<name>E1GTL9_9BACT</name>
<dbReference type="AlphaFoldDB" id="E1GTL9"/>
<sequence>MKYNFKYKVQSTGKKLMDCKIHYFYFLGFIVLLFWIISCKPHKKNGAEIICEGSYCFWKTKEHEDDNNFIYYYFNKYGQWFIYEHIDKNKIQKYYLRDQLWSERWSLYKDSLLILGSDKYNIKYISDTVIVISIYDSIYKLYKIDKKSKTFKILQNALNNDIGNAPNRESLK</sequence>
<protein>
    <submittedName>
        <fullName evidence="2">Uncharacterized protein</fullName>
    </submittedName>
</protein>
<gene>
    <name evidence="2" type="ORF">HMPREF9018_1795</name>
</gene>
<dbReference type="EMBL" id="ADFQ01000007">
    <property type="protein sequence ID" value="EFN91989.1"/>
    <property type="molecule type" value="Genomic_DNA"/>
</dbReference>
<keyword evidence="1" id="KW-0472">Membrane</keyword>
<reference evidence="2 3" key="1">
    <citation type="submission" date="2010-09" db="EMBL/GenBank/DDBJ databases">
        <authorList>
            <person name="Harkins D.M."/>
            <person name="Madupu R."/>
            <person name="Durkin A.S."/>
            <person name="Torralba M."/>
            <person name="Methe B."/>
            <person name="Sutton G.G."/>
            <person name="Nelson K.E."/>
        </authorList>
    </citation>
    <scope>NUCLEOTIDE SEQUENCE [LARGE SCALE GENOMIC DNA]</scope>
    <source>
        <strain evidence="2 3">CRIS 21A-A</strain>
    </source>
</reference>
<proteinExistence type="predicted"/>
<evidence type="ECO:0000313" key="3">
    <source>
        <dbReference type="Proteomes" id="UP000016016"/>
    </source>
</evidence>
<keyword evidence="1" id="KW-0812">Transmembrane</keyword>
<dbReference type="Proteomes" id="UP000016016">
    <property type="component" value="Unassembled WGS sequence"/>
</dbReference>
<comment type="caution">
    <text evidence="2">The sequence shown here is derived from an EMBL/GenBank/DDBJ whole genome shotgun (WGS) entry which is preliminary data.</text>
</comment>
<evidence type="ECO:0000256" key="1">
    <source>
        <dbReference type="SAM" id="Phobius"/>
    </source>
</evidence>
<organism evidence="2 3">
    <name type="scientific">Prevotella amnii CRIS 21A-A</name>
    <dbReference type="NCBI Taxonomy" id="679191"/>
    <lineage>
        <taxon>Bacteria</taxon>
        <taxon>Pseudomonadati</taxon>
        <taxon>Bacteroidota</taxon>
        <taxon>Bacteroidia</taxon>
        <taxon>Bacteroidales</taxon>
        <taxon>Prevotellaceae</taxon>
        <taxon>Prevotella</taxon>
    </lineage>
</organism>
<accession>E1GTL9</accession>
<feature type="transmembrane region" description="Helical" evidence="1">
    <location>
        <begin position="21"/>
        <end position="38"/>
    </location>
</feature>
<keyword evidence="1" id="KW-1133">Transmembrane helix</keyword>